<dbReference type="InterPro" id="IPR003126">
    <property type="entry name" value="Znf_UBR"/>
</dbReference>
<dbReference type="PROSITE" id="PS51157">
    <property type="entry name" value="ZF_UBR"/>
    <property type="match status" value="1"/>
</dbReference>
<dbReference type="InterPro" id="IPR055194">
    <property type="entry name" value="UBR1-like_WH"/>
</dbReference>
<feature type="compositionally biased region" description="Polar residues" evidence="11">
    <location>
        <begin position="1746"/>
        <end position="1756"/>
    </location>
</feature>
<keyword evidence="4 10" id="KW-0479">Metal-binding</keyword>
<dbReference type="InterPro" id="IPR044046">
    <property type="entry name" value="E3_ligase_UBR-like_C"/>
</dbReference>
<feature type="compositionally biased region" description="Low complexity" evidence="11">
    <location>
        <begin position="511"/>
        <end position="532"/>
    </location>
</feature>
<dbReference type="EMBL" id="JAODUO010000864">
    <property type="protein sequence ID" value="KAK2173592.1"/>
    <property type="molecule type" value="Genomic_DNA"/>
</dbReference>
<dbReference type="GO" id="GO:0071596">
    <property type="term" value="P:ubiquitin-dependent protein catabolic process via the N-end rule pathway"/>
    <property type="evidence" value="ECO:0007669"/>
    <property type="project" value="UniProtKB-UniRule"/>
</dbReference>
<comment type="function">
    <text evidence="10">Ubiquitin ligase protein which is a component of the N-end rule pathway. Recognizes and binds to proteins bearing specific N-terminal residues that are destabilizing according to the N-end rule, leading to their ubiquitination and subsequent degradation.</text>
</comment>
<dbReference type="InterPro" id="IPR014719">
    <property type="entry name" value="Ribosomal_bL12_C/ClpS-like"/>
</dbReference>
<feature type="compositionally biased region" description="Polar residues" evidence="11">
    <location>
        <begin position="498"/>
        <end position="507"/>
    </location>
</feature>
<dbReference type="Gene3D" id="2.160.20.160">
    <property type="match status" value="1"/>
</dbReference>
<dbReference type="GO" id="GO:0061630">
    <property type="term" value="F:ubiquitin protein ligase activity"/>
    <property type="evidence" value="ECO:0007669"/>
    <property type="project" value="UniProtKB-UniRule"/>
</dbReference>
<feature type="region of interest" description="Disordered" evidence="11">
    <location>
        <begin position="498"/>
        <end position="547"/>
    </location>
</feature>
<organism evidence="13 14">
    <name type="scientific">Ridgeia piscesae</name>
    <name type="common">Tubeworm</name>
    <dbReference type="NCBI Taxonomy" id="27915"/>
    <lineage>
        <taxon>Eukaryota</taxon>
        <taxon>Metazoa</taxon>
        <taxon>Spiralia</taxon>
        <taxon>Lophotrochozoa</taxon>
        <taxon>Annelida</taxon>
        <taxon>Polychaeta</taxon>
        <taxon>Sedentaria</taxon>
        <taxon>Canalipalpata</taxon>
        <taxon>Sabellida</taxon>
        <taxon>Siboglinidae</taxon>
        <taxon>Ridgeia</taxon>
    </lineage>
</organism>
<keyword evidence="5 10" id="KW-0863">Zinc-finger</keyword>
<dbReference type="InterPro" id="IPR039164">
    <property type="entry name" value="UBR1-like"/>
</dbReference>
<dbReference type="Gene3D" id="3.30.1390.10">
    <property type="match status" value="1"/>
</dbReference>
<accession>A0AAD9KLL2</accession>
<evidence type="ECO:0000256" key="3">
    <source>
        <dbReference type="ARBA" id="ARBA00022679"/>
    </source>
</evidence>
<dbReference type="Gene3D" id="1.10.10.2670">
    <property type="entry name" value="E3 ubiquitin-protein ligase"/>
    <property type="match status" value="1"/>
</dbReference>
<feature type="compositionally biased region" description="Polar residues" evidence="11">
    <location>
        <begin position="1774"/>
        <end position="1801"/>
    </location>
</feature>
<comment type="pathway">
    <text evidence="2 10">Protein modification; protein ubiquitination.</text>
</comment>
<protein>
    <recommendedName>
        <fullName evidence="10">E3 ubiquitin-protein ligase</fullName>
        <ecNumber evidence="10">2.3.2.27</ecNumber>
    </recommendedName>
</protein>
<keyword evidence="3 10" id="KW-0808">Transferase</keyword>
<evidence type="ECO:0000256" key="9">
    <source>
        <dbReference type="PROSITE-ProRule" id="PRU00508"/>
    </source>
</evidence>
<feature type="zinc finger region" description="UBR-type" evidence="9">
    <location>
        <begin position="94"/>
        <end position="165"/>
    </location>
</feature>
<dbReference type="GO" id="GO:0005737">
    <property type="term" value="C:cytoplasm"/>
    <property type="evidence" value="ECO:0007669"/>
    <property type="project" value="TreeGrafter"/>
</dbReference>
<dbReference type="InterPro" id="IPR042065">
    <property type="entry name" value="E3_ELL-like"/>
</dbReference>
<feature type="region of interest" description="Disordered" evidence="11">
    <location>
        <begin position="1711"/>
        <end position="1809"/>
    </location>
</feature>
<dbReference type="SUPFAM" id="SSF46785">
    <property type="entry name" value="Winged helix' DNA-binding domain"/>
    <property type="match status" value="1"/>
</dbReference>
<dbReference type="Pfam" id="PF02207">
    <property type="entry name" value="zf-UBR"/>
    <property type="match status" value="1"/>
</dbReference>
<name>A0AAD9KLL2_RIDPI</name>
<dbReference type="SMART" id="SM00396">
    <property type="entry name" value="ZnF_UBR1"/>
    <property type="match status" value="1"/>
</dbReference>
<dbReference type="InterPro" id="IPR036390">
    <property type="entry name" value="WH_DNA-bd_sf"/>
</dbReference>
<feature type="domain" description="UBR-type" evidence="12">
    <location>
        <begin position="94"/>
        <end position="165"/>
    </location>
</feature>
<evidence type="ECO:0000256" key="8">
    <source>
        <dbReference type="ARBA" id="ARBA00046341"/>
    </source>
</evidence>
<reference evidence="13" key="1">
    <citation type="journal article" date="2023" name="Mol. Biol. Evol.">
        <title>Third-Generation Sequencing Reveals the Adaptive Role of the Epigenome in Three Deep-Sea Polychaetes.</title>
        <authorList>
            <person name="Perez M."/>
            <person name="Aroh O."/>
            <person name="Sun Y."/>
            <person name="Lan Y."/>
            <person name="Juniper S.K."/>
            <person name="Young C.R."/>
            <person name="Angers B."/>
            <person name="Qian P.Y."/>
        </authorList>
    </citation>
    <scope>NUCLEOTIDE SEQUENCE</scope>
    <source>
        <strain evidence="13">R07B-5</strain>
    </source>
</reference>
<feature type="region of interest" description="Disordered" evidence="11">
    <location>
        <begin position="577"/>
        <end position="617"/>
    </location>
</feature>
<dbReference type="PANTHER" id="PTHR21497:SF24">
    <property type="entry name" value="E3 UBIQUITIN-PROTEIN LIGASE UBR1"/>
    <property type="match status" value="1"/>
</dbReference>
<comment type="similarity">
    <text evidence="8 10">Belongs to the E3 ubiquitin-protein ligase UBR1-like family.</text>
</comment>
<evidence type="ECO:0000256" key="1">
    <source>
        <dbReference type="ARBA" id="ARBA00000900"/>
    </source>
</evidence>
<evidence type="ECO:0000256" key="5">
    <source>
        <dbReference type="ARBA" id="ARBA00022771"/>
    </source>
</evidence>
<dbReference type="EC" id="2.3.2.27" evidence="10"/>
<evidence type="ECO:0000313" key="13">
    <source>
        <dbReference type="EMBL" id="KAK2173592.1"/>
    </source>
</evidence>
<dbReference type="GO" id="GO:0008270">
    <property type="term" value="F:zinc ion binding"/>
    <property type="evidence" value="ECO:0007669"/>
    <property type="project" value="UniProtKB-UniRule"/>
</dbReference>
<dbReference type="InterPro" id="IPR003769">
    <property type="entry name" value="ClpS_core"/>
</dbReference>
<dbReference type="Gene3D" id="2.10.110.30">
    <property type="match status" value="1"/>
</dbReference>
<dbReference type="PANTHER" id="PTHR21497">
    <property type="entry name" value="UBIQUITIN LIGASE E3 ALPHA-RELATED"/>
    <property type="match status" value="1"/>
</dbReference>
<dbReference type="Proteomes" id="UP001209878">
    <property type="component" value="Unassembled WGS sequence"/>
</dbReference>
<dbReference type="FunFam" id="2.10.110.30:FF:000001">
    <property type="entry name" value="E3 ubiquitin-protein ligase UBR2 isoform 1"/>
    <property type="match status" value="1"/>
</dbReference>
<evidence type="ECO:0000259" key="12">
    <source>
        <dbReference type="PROSITE" id="PS51157"/>
    </source>
</evidence>
<evidence type="ECO:0000256" key="2">
    <source>
        <dbReference type="ARBA" id="ARBA00004906"/>
    </source>
</evidence>
<keyword evidence="6 10" id="KW-0833">Ubl conjugation pathway</keyword>
<comment type="caution">
    <text evidence="13">The sequence shown here is derived from an EMBL/GenBank/DDBJ whole genome shotgun (WGS) entry which is preliminary data.</text>
</comment>
<evidence type="ECO:0000256" key="6">
    <source>
        <dbReference type="ARBA" id="ARBA00022786"/>
    </source>
</evidence>
<comment type="catalytic activity">
    <reaction evidence="1 10">
        <text>S-ubiquitinyl-[E2 ubiquitin-conjugating enzyme]-L-cysteine + [acceptor protein]-L-lysine = [E2 ubiquitin-conjugating enzyme]-L-cysteine + N(6)-ubiquitinyl-[acceptor protein]-L-lysine.</text>
        <dbReference type="EC" id="2.3.2.27"/>
    </reaction>
</comment>
<dbReference type="SUPFAM" id="SSF54736">
    <property type="entry name" value="ClpS-like"/>
    <property type="match status" value="1"/>
</dbReference>
<sequence length="2435" mass="271434">MDGSRFGDVVQEFNPEGVQSQFLQGYESGQLKNALYQHWAQYVPFVYSALLDADQGREERRARRILFKPLEVFLCGGDPVVVFRQLKDLDSPPQLCGKVFKNGEPTYACRDCGMDPTCVLCIECFQNSAHKTHRYKMNSSGGGGYCDCGDVEAWKTEPFCNVHKKGVETQKKNPVDNLPAAIRERASQLFHVAVEYAADLLTWTECNCLPDGLRGPYTNNVYITMLFNDEVHTYEQVITTLERAVDCSHKEAIDFATTVDREGRSSVKHGSLADCNKAMQVIEKNTSRLGSNPLLVRVMHSSVVGHQQFALKILYWLQDVISQSGQSGRHLSVRSVRTSSRSQVSQDVISVRSVRISSHSQDVISQSGQSGRHLSQVSQDFISVRTSSLSQVSQDFISQSGRHLTVRSVRTSSQSGQSGLHLSQDAISQSGQSGLHLSQDVISQSGQTGFHLTVRTSSHSQVSQDVISSGQSGRHLSQVSQDFISVRTPSLSQVSQDFISQSGQSGRHLSVRSVRMSSRSQVSQDVISQSDQSGRHLSQDAISQSDHSRCHLSVKMSSLSQISEDVISQVSQDVISQSGQSGHHLAVRSVRTSSRSQDVISQSGQSRRHLSVSQSGHHLAVRSVRTSSCSQVSQDVISVRTSSLSQISQDVISQSDQSTCHLLVRSVNMSSLSQVNQDFISQSGQSGRHLAIGSVRTSSLSQVNQDIISQSDQSGRYLSCQSGCHLAVRSVRMSSLSQISQDVISHVNQDFISQSDGLRQLFCQLSMQAASAGAFSVVERMMLADTKLWKAARIQSHQLFMAGILKHQECKKQFAVLFAKMYPALMKCFINDDHDHSVCAVAESVQMFTVPTLHYAALMQEFVKDDHLRSVSATSCSVQIFTVPSLVGPNARHRELNLLQVILDTFLEHCKPKLNPDGRFAFERQERNPAFRRSQYMLYDLKYVLTHRPSSHEWNDALRASFLNGFCSMLKLLKSMQGMDAVTRQTGQHIEFEPEWEGAFNLQLKLADNLAILQDWCGTDETVLLDAIAATLNTLVECRDNTVKMTVCTVGQWKATCIKYDVSTQPVSIHRPVTRLLAGLYPRLNKLGLSFGQTHRQQWQIHCDPQQLINDPWQRVNAIDLIEPSLRTQVLISQTQAGMWRRNGYSLLNQIYFYHNVRCCSEMYDKDIIMLQTGAALIDSNEFIIYLLNKFSLLNWANSVFDVSRRVPAAVCLISVFDVSVRRVPAAVCLISVFDVSVNVFLQQCVCHREDYDVVTKDGSPDDCLRQVIVLAEEFLNLLIIIIGERYEPGVGEVESEDTIKREIIHQLCIHPMAHSELTKSLPENPYHETGIDQVVQQVAIFKKPVSSTGKGMYELKPECYQEYNPFFYHYTRAEQSKVNYQPFYHYTRAEQSKSEEMQRKRKKAENKDEALPPPLPPPFAAGYTPVTNLLHSDLLLYLIRLLLKRTTAKRSRSWSETQFEKVLHLIGLALYEEQRAHDAGHNFGFIDRALGGDSNILEMLQQLNGHPNITHEPQKDLLTWVIQLFTRTRQTVHGTDAEEMLPAVPSVSHEKLERERKRKAELAAKRRLRIMAQISKMQKEFIRENSELFESTSCELQPAGSDMDISQSVSQYDVFPVAVGSRKSGSSMTGVMVETCILCQEQQEITHNERAMVLASFIHKSTVLSKSRGKVIEDPEQHDPLFTSADLPVGAHTSTCGHVMHADCWQRTEVSPIPRSDEPPGQRSVLTPHSNHPPGQRSDPHPVVTNPQDRGQSHTPSDEPQDRGQRSVPHHVVTNSKDGGQSSHHTVTNPQDRGQSSHPIVTNPPGHKSVLTPCSDQPPGQVHGSQLVKVKGFFDAILAKERRRTLRFRHHVSYDIDKGEFLCPLCETLSNSVLPIIPHLGTLLKNNTEKEVDLSVNDWLDGIQKTVRSSIQEAKDRESQEEAYLFVPCPMSSITKMMAESVAKNFQLLFDYVYDDSSGHFSDSISEMLRKFSTDAYAIGLGVQADDDNIRVPILAWATCAYTIAATEQCLRDEGKPLFGSLPSRQGDCLSSLVKFAAVCSQVIQPDVVKKHCITLLSALVCESADHRLQQTPSVLTMDMFDCLVKLCLSLPTLYAEDVSSNKLSRIPTGGLNDLHCLQMALTAHLVQIMLLAEFSEEQESMDTESEAGDCDDCVVVVESMDTESEAGDCDDCVVVVESMDTDSEAGDCDDRVVVVESMDTESEAGDCDDCVVVVESMDTDSEAGDCDDRVVVVESMDTESEAGDCDDCVVVESMDTDSEAGDCDDCVVVVESMDTESEAGDCEDEEALLKTYLHLRHTARLPCEHAPSSWQLWNYIREACLPFLRCAALFFHYLTGVAAPEFLLDIWCYTNSIMNLALSHDLNVMNLALSHDLTVMNLALSHDLTIMNLALSHDLTVMNLALSHDLTVMNLALSHDLTYGLPHMISRGPCPLT</sequence>
<dbReference type="GO" id="GO:0000151">
    <property type="term" value="C:ubiquitin ligase complex"/>
    <property type="evidence" value="ECO:0007669"/>
    <property type="project" value="TreeGrafter"/>
</dbReference>
<evidence type="ECO:0000256" key="11">
    <source>
        <dbReference type="SAM" id="MobiDB-lite"/>
    </source>
</evidence>
<dbReference type="Pfam" id="PF18995">
    <property type="entry name" value="PRT6_C"/>
    <property type="match status" value="2"/>
</dbReference>
<dbReference type="Pfam" id="PF02617">
    <property type="entry name" value="ClpS"/>
    <property type="match status" value="1"/>
</dbReference>
<evidence type="ECO:0000256" key="10">
    <source>
        <dbReference type="RuleBase" id="RU366018"/>
    </source>
</evidence>
<dbReference type="FunFam" id="3.30.1390.10:FF:000003">
    <property type="entry name" value="E3 ubiquitin-protein ligase UBR2 isoform X1"/>
    <property type="match status" value="1"/>
</dbReference>
<feature type="compositionally biased region" description="Basic and acidic residues" evidence="11">
    <location>
        <begin position="1390"/>
        <end position="1399"/>
    </location>
</feature>
<gene>
    <name evidence="13" type="ORF">NP493_864g01025</name>
</gene>
<keyword evidence="14" id="KW-1185">Reference proteome</keyword>
<feature type="region of interest" description="Disordered" evidence="11">
    <location>
        <begin position="1390"/>
        <end position="1416"/>
    </location>
</feature>
<evidence type="ECO:0000256" key="7">
    <source>
        <dbReference type="ARBA" id="ARBA00022833"/>
    </source>
</evidence>
<dbReference type="GO" id="GO:0016567">
    <property type="term" value="P:protein ubiquitination"/>
    <property type="evidence" value="ECO:0007669"/>
    <property type="project" value="UniProtKB-UniRule"/>
</dbReference>
<evidence type="ECO:0000313" key="14">
    <source>
        <dbReference type="Proteomes" id="UP001209878"/>
    </source>
</evidence>
<feature type="compositionally biased region" description="Basic and acidic residues" evidence="11">
    <location>
        <begin position="1757"/>
        <end position="1766"/>
    </location>
</feature>
<proteinExistence type="inferred from homology"/>
<evidence type="ECO:0000256" key="4">
    <source>
        <dbReference type="ARBA" id="ARBA00022723"/>
    </source>
</evidence>
<dbReference type="Pfam" id="PF22960">
    <property type="entry name" value="WHD_UBR1"/>
    <property type="match status" value="1"/>
</dbReference>
<feature type="compositionally biased region" description="Polar residues" evidence="11">
    <location>
        <begin position="590"/>
        <end position="616"/>
    </location>
</feature>
<keyword evidence="7 10" id="KW-0862">Zinc</keyword>